<dbReference type="PROSITE" id="PS51459">
    <property type="entry name" value="FIDO"/>
    <property type="match status" value="1"/>
</dbReference>
<dbReference type="PANTHER" id="PTHR13504">
    <property type="entry name" value="FIDO DOMAIN-CONTAINING PROTEIN DDB_G0283145"/>
    <property type="match status" value="1"/>
</dbReference>
<dbReference type="Proteomes" id="UP000477951">
    <property type="component" value="Unassembled WGS sequence"/>
</dbReference>
<reference evidence="1 2" key="1">
    <citation type="submission" date="2019-12" db="EMBL/GenBank/DDBJ databases">
        <title>Whole-genome sequencing of Allorhizobium vitis.</title>
        <authorList>
            <person name="Gan H.M."/>
            <person name="Szegedi E."/>
            <person name="Burr T."/>
            <person name="Savka M.A."/>
        </authorList>
    </citation>
    <scope>NUCLEOTIDE SEQUENCE [LARGE SCALE GENOMIC DNA]</scope>
    <source>
        <strain evidence="1 2">CG516</strain>
    </source>
</reference>
<accession>A0A6L6VH18</accession>
<dbReference type="InterPro" id="IPR013436">
    <property type="entry name" value="Mobile_mystery_prot_B"/>
</dbReference>
<organism evidence="1 2">
    <name type="scientific">Agrobacterium vitis</name>
    <name type="common">Rhizobium vitis</name>
    <dbReference type="NCBI Taxonomy" id="373"/>
    <lineage>
        <taxon>Bacteria</taxon>
        <taxon>Pseudomonadati</taxon>
        <taxon>Pseudomonadota</taxon>
        <taxon>Alphaproteobacteria</taxon>
        <taxon>Hyphomicrobiales</taxon>
        <taxon>Rhizobiaceae</taxon>
        <taxon>Rhizobium/Agrobacterium group</taxon>
        <taxon>Agrobacterium</taxon>
    </lineage>
</organism>
<dbReference type="PANTHER" id="PTHR13504:SF39">
    <property type="entry name" value="CELL FILAMENTATION PROTEIN"/>
    <property type="match status" value="1"/>
</dbReference>
<dbReference type="NCBIfam" id="TIGR02613">
    <property type="entry name" value="mob_myst_B"/>
    <property type="match status" value="1"/>
</dbReference>
<dbReference type="EMBL" id="WPHR01000021">
    <property type="protein sequence ID" value="MUZ74904.1"/>
    <property type="molecule type" value="Genomic_DNA"/>
</dbReference>
<evidence type="ECO:0000313" key="2">
    <source>
        <dbReference type="Proteomes" id="UP000477951"/>
    </source>
</evidence>
<gene>
    <name evidence="1" type="ORF">GOZ90_19635</name>
</gene>
<proteinExistence type="predicted"/>
<dbReference type="InterPro" id="IPR040198">
    <property type="entry name" value="Fido_containing"/>
</dbReference>
<dbReference type="InterPro" id="IPR036597">
    <property type="entry name" value="Fido-like_dom_sf"/>
</dbReference>
<dbReference type="RefSeq" id="WP_156537797.1">
    <property type="nucleotide sequence ID" value="NZ_WPHN01000005.1"/>
</dbReference>
<dbReference type="Pfam" id="PF02661">
    <property type="entry name" value="Fic"/>
    <property type="match status" value="1"/>
</dbReference>
<dbReference type="SUPFAM" id="SSF140931">
    <property type="entry name" value="Fic-like"/>
    <property type="match status" value="1"/>
</dbReference>
<protein>
    <submittedName>
        <fullName evidence="1">Mobile mystery protein B</fullName>
    </submittedName>
</protein>
<comment type="caution">
    <text evidence="1">The sequence shown here is derived from an EMBL/GenBank/DDBJ whole genome shotgun (WGS) entry which is preliminary data.</text>
</comment>
<sequence>MIFVEPDGATPLDPDEIAGLKFKHVTTRGQLDELEQANITQGLRWLDRRKRRKDDILDDAFLRKLHTQLFGDVWSWAGEYRRTEKNIGIDPVQISVQLCNLLGDARYWSEHATFAPLEAGARFHHRLVQIHPFPNGNGRHARIATDAMLQDYFKHDPIRWTDGFDLQTDNARRADYIAALRAADKGDFQPLLVFVGAQI</sequence>
<dbReference type="InterPro" id="IPR003812">
    <property type="entry name" value="Fido"/>
</dbReference>
<dbReference type="AlphaFoldDB" id="A0A6L6VH18"/>
<dbReference type="Gene3D" id="1.10.3290.10">
    <property type="entry name" value="Fido-like domain"/>
    <property type="match status" value="1"/>
</dbReference>
<evidence type="ECO:0000313" key="1">
    <source>
        <dbReference type="EMBL" id="MUZ74904.1"/>
    </source>
</evidence>
<name>A0A6L6VH18_AGRVI</name>